<evidence type="ECO:0000256" key="2">
    <source>
        <dbReference type="ARBA" id="ARBA00012962"/>
    </source>
</evidence>
<dbReference type="eggNOG" id="COG0169">
    <property type="taxonomic scope" value="Bacteria"/>
</dbReference>
<dbReference type="Proteomes" id="UP000002217">
    <property type="component" value="Chromosome"/>
</dbReference>
<dbReference type="SUPFAM" id="SSF53223">
    <property type="entry name" value="Aminoacid dehydrogenase-like, N-terminal domain"/>
    <property type="match status" value="1"/>
</dbReference>
<keyword evidence="5 8" id="KW-0560">Oxidoreductase</keyword>
<protein>
    <recommendedName>
        <fullName evidence="2 8">Shikimate dehydrogenase (NADP(+))</fullName>
        <shortName evidence="8">SDH</shortName>
        <ecNumber evidence="2 8">1.1.1.25</ecNumber>
    </recommendedName>
</protein>
<evidence type="ECO:0000256" key="5">
    <source>
        <dbReference type="ARBA" id="ARBA00023002"/>
    </source>
</evidence>
<feature type="binding site" evidence="8">
    <location>
        <position position="95"/>
    </location>
    <ligand>
        <name>shikimate</name>
        <dbReference type="ChEBI" id="CHEBI:36208"/>
    </ligand>
</feature>
<feature type="binding site" evidence="8">
    <location>
        <position position="262"/>
    </location>
    <ligand>
        <name>shikimate</name>
        <dbReference type="ChEBI" id="CHEBI:36208"/>
    </ligand>
</feature>
<dbReference type="Gene3D" id="3.40.50.720">
    <property type="entry name" value="NAD(P)-binding Rossmann-like Domain"/>
    <property type="match status" value="1"/>
</dbReference>
<dbReference type="NCBIfam" id="TIGR00507">
    <property type="entry name" value="aroE"/>
    <property type="match status" value="1"/>
</dbReference>
<evidence type="ECO:0000259" key="9">
    <source>
        <dbReference type="Pfam" id="PF01488"/>
    </source>
</evidence>
<dbReference type="InterPro" id="IPR011342">
    <property type="entry name" value="Shikimate_DH"/>
</dbReference>
<dbReference type="InterPro" id="IPR041121">
    <property type="entry name" value="SDH_C"/>
</dbReference>
<dbReference type="KEGG" id="dae:Dtox_2746"/>
<dbReference type="Pfam" id="PF01488">
    <property type="entry name" value="Shikimate_DH"/>
    <property type="match status" value="1"/>
</dbReference>
<feature type="domain" description="SDH C-terminal" evidence="11">
    <location>
        <begin position="255"/>
        <end position="285"/>
    </location>
</feature>
<keyword evidence="13" id="KW-1185">Reference proteome</keyword>
<dbReference type="NCBIfam" id="NF001314">
    <property type="entry name" value="PRK00258.2-2"/>
    <property type="match status" value="1"/>
</dbReference>
<dbReference type="STRING" id="485916.Dtox_2746"/>
<comment type="pathway">
    <text evidence="1 8">Metabolic intermediate biosynthesis; chorismate biosynthesis; chorismate from D-erythrose 4-phosphate and phosphoenolpyruvate: step 4/7.</text>
</comment>
<proteinExistence type="inferred from homology"/>
<feature type="binding site" evidence="8">
    <location>
        <position position="110"/>
    </location>
    <ligand>
        <name>shikimate</name>
        <dbReference type="ChEBI" id="CHEBI:36208"/>
    </ligand>
</feature>
<dbReference type="GO" id="GO:0004764">
    <property type="term" value="F:shikimate 3-dehydrogenase (NADP+) activity"/>
    <property type="evidence" value="ECO:0007669"/>
    <property type="project" value="UniProtKB-UniRule"/>
</dbReference>
<dbReference type="FunFam" id="3.40.50.10860:FF:000004">
    <property type="entry name" value="Quinate/shikimate dehydrogenase"/>
    <property type="match status" value="1"/>
</dbReference>
<feature type="binding site" evidence="8">
    <location>
        <position position="232"/>
    </location>
    <ligand>
        <name>NADP(+)</name>
        <dbReference type="ChEBI" id="CHEBI:58349"/>
    </ligand>
</feature>
<feature type="domain" description="Shikimate dehydrogenase substrate binding N-terminal" evidence="10">
    <location>
        <begin position="15"/>
        <end position="97"/>
    </location>
</feature>
<accession>C8W1Q3</accession>
<dbReference type="InterPro" id="IPR036291">
    <property type="entry name" value="NAD(P)-bd_dom_sf"/>
</dbReference>
<comment type="subunit">
    <text evidence="8">Homodimer.</text>
</comment>
<feature type="domain" description="Quinate/shikimate 5-dehydrogenase/glutamyl-tRNA reductase" evidence="9">
    <location>
        <begin position="127"/>
        <end position="206"/>
    </location>
</feature>
<dbReference type="Pfam" id="PF18317">
    <property type="entry name" value="SDH_C"/>
    <property type="match status" value="1"/>
</dbReference>
<feature type="active site" description="Proton acceptor" evidence="8">
    <location>
        <position position="74"/>
    </location>
</feature>
<dbReference type="GO" id="GO:0005829">
    <property type="term" value="C:cytosol"/>
    <property type="evidence" value="ECO:0007669"/>
    <property type="project" value="TreeGrafter"/>
</dbReference>
<dbReference type="HOGENOM" id="CLU_044063_4_1_9"/>
<dbReference type="GO" id="GO:0009423">
    <property type="term" value="P:chorismate biosynthetic process"/>
    <property type="evidence" value="ECO:0007669"/>
    <property type="project" value="UniProtKB-UniRule"/>
</dbReference>
<dbReference type="GO" id="GO:0019632">
    <property type="term" value="P:shikimate metabolic process"/>
    <property type="evidence" value="ECO:0007669"/>
    <property type="project" value="InterPro"/>
</dbReference>
<dbReference type="PANTHER" id="PTHR21089">
    <property type="entry name" value="SHIKIMATE DEHYDROGENASE"/>
    <property type="match status" value="1"/>
</dbReference>
<evidence type="ECO:0000313" key="12">
    <source>
        <dbReference type="EMBL" id="ACV63524.1"/>
    </source>
</evidence>
<evidence type="ECO:0000256" key="3">
    <source>
        <dbReference type="ARBA" id="ARBA00022605"/>
    </source>
</evidence>
<dbReference type="InterPro" id="IPR006151">
    <property type="entry name" value="Shikm_DH/Glu-tRNA_Rdtase"/>
</dbReference>
<organism evidence="12 13">
    <name type="scientific">Desulfofarcimen acetoxidans (strain ATCC 49208 / DSM 771 / KCTC 5769 / VKM B-1644 / 5575)</name>
    <name type="common">Desulfotomaculum acetoxidans</name>
    <dbReference type="NCBI Taxonomy" id="485916"/>
    <lineage>
        <taxon>Bacteria</taxon>
        <taxon>Bacillati</taxon>
        <taxon>Bacillota</taxon>
        <taxon>Clostridia</taxon>
        <taxon>Eubacteriales</taxon>
        <taxon>Peptococcaceae</taxon>
        <taxon>Desulfofarcimen</taxon>
    </lineage>
</organism>
<comment type="function">
    <text evidence="8">Involved in the biosynthesis of the chorismate, which leads to the biosynthesis of aromatic amino acids. Catalyzes the reversible NADPH linked reduction of 3-dehydroshikimate (DHSA) to yield shikimate (SA).</text>
</comment>
<keyword evidence="4 8" id="KW-0521">NADP</keyword>
<sequence length="288" mass="30838">MPFLNITGATKICGIIGDPIEHSFSPFMHNAAFAALGLDYAYVPFHVKRDNLSDALKAVRALNIKGINVTVPHKQAVLQYLDEISSSASLIGAVNTVVNNHGYLVGYNTDAPGFVRSLKEQAGFSPEGAGIFILGAGGAARAVAVELALSGASLIHIANRTVDRAEEIAGLIEGNTSCSSKAYSQQDLSLSKLMKDADLIIQTTSQGMYPRVTELPAYPLDAFHAGQLVCDLIYNPRQTIFLQMAEQCGAKTLNGMGMLLYQGALAFEYWTGLASPVEIMDQALRQVI</sequence>
<name>C8W1Q3_DESAS</name>
<dbReference type="HAMAP" id="MF_00222">
    <property type="entry name" value="Shikimate_DH_AroE"/>
    <property type="match status" value="1"/>
</dbReference>
<dbReference type="EMBL" id="CP001720">
    <property type="protein sequence ID" value="ACV63524.1"/>
    <property type="molecule type" value="Genomic_DNA"/>
</dbReference>
<evidence type="ECO:0000256" key="4">
    <source>
        <dbReference type="ARBA" id="ARBA00022857"/>
    </source>
</evidence>
<dbReference type="Pfam" id="PF08501">
    <property type="entry name" value="Shikimate_dh_N"/>
    <property type="match status" value="1"/>
</dbReference>
<keyword evidence="6 8" id="KW-0057">Aromatic amino acid biosynthesis</keyword>
<dbReference type="UniPathway" id="UPA00053">
    <property type="reaction ID" value="UER00087"/>
</dbReference>
<dbReference type="InterPro" id="IPR046346">
    <property type="entry name" value="Aminoacid_DH-like_N_sf"/>
</dbReference>
<feature type="binding site" evidence="8">
    <location>
        <begin position="135"/>
        <end position="139"/>
    </location>
    <ligand>
        <name>NADP(+)</name>
        <dbReference type="ChEBI" id="CHEBI:58349"/>
    </ligand>
</feature>
<dbReference type="RefSeq" id="WP_015758218.1">
    <property type="nucleotide sequence ID" value="NC_013216.1"/>
</dbReference>
<comment type="similarity">
    <text evidence="8">Belongs to the shikimate dehydrogenase family.</text>
</comment>
<comment type="caution">
    <text evidence="8">Lacks conserved residue(s) required for the propagation of feature annotation.</text>
</comment>
<reference evidence="12 13" key="1">
    <citation type="journal article" date="2009" name="Stand. Genomic Sci.">
        <title>Complete genome sequence of Desulfotomaculum acetoxidans type strain (5575).</title>
        <authorList>
            <person name="Spring S."/>
            <person name="Lapidus A."/>
            <person name="Schroder M."/>
            <person name="Gleim D."/>
            <person name="Sims D."/>
            <person name="Meincke L."/>
            <person name="Glavina Del Rio T."/>
            <person name="Tice H."/>
            <person name="Copeland A."/>
            <person name="Cheng J.F."/>
            <person name="Lucas S."/>
            <person name="Chen F."/>
            <person name="Nolan M."/>
            <person name="Bruce D."/>
            <person name="Goodwin L."/>
            <person name="Pitluck S."/>
            <person name="Ivanova N."/>
            <person name="Mavromatis K."/>
            <person name="Mikhailova N."/>
            <person name="Pati A."/>
            <person name="Chen A."/>
            <person name="Palaniappan K."/>
            <person name="Land M."/>
            <person name="Hauser L."/>
            <person name="Chang Y.J."/>
            <person name="Jeffries C.D."/>
            <person name="Chain P."/>
            <person name="Saunders E."/>
            <person name="Brettin T."/>
            <person name="Detter J.C."/>
            <person name="Goker M."/>
            <person name="Bristow J."/>
            <person name="Eisen J.A."/>
            <person name="Markowitz V."/>
            <person name="Hugenholtz P."/>
            <person name="Kyrpides N.C."/>
            <person name="Klenk H.P."/>
            <person name="Han C."/>
        </authorList>
    </citation>
    <scope>NUCLEOTIDE SEQUENCE [LARGE SCALE GENOMIC DNA]</scope>
    <source>
        <strain evidence="13">ATCC 49208 / DSM 771 / VKM B-1644</strain>
    </source>
</reference>
<dbReference type="NCBIfam" id="NF001319">
    <property type="entry name" value="PRK00258.3-3"/>
    <property type="match status" value="1"/>
</dbReference>
<dbReference type="EC" id="1.1.1.25" evidence="2 8"/>
<evidence type="ECO:0000259" key="10">
    <source>
        <dbReference type="Pfam" id="PF08501"/>
    </source>
</evidence>
<keyword evidence="3 8" id="KW-0028">Amino-acid biosynthesis</keyword>
<evidence type="ECO:0000259" key="11">
    <source>
        <dbReference type="Pfam" id="PF18317"/>
    </source>
</evidence>
<dbReference type="CDD" id="cd01065">
    <property type="entry name" value="NAD_bind_Shikimate_DH"/>
    <property type="match status" value="1"/>
</dbReference>
<dbReference type="InterPro" id="IPR013708">
    <property type="entry name" value="Shikimate_DH-bd_N"/>
</dbReference>
<dbReference type="PANTHER" id="PTHR21089:SF1">
    <property type="entry name" value="BIFUNCTIONAL 3-DEHYDROQUINATE DEHYDRATASE_SHIKIMATE DEHYDROGENASE, CHLOROPLASTIC"/>
    <property type="match status" value="1"/>
</dbReference>
<comment type="catalytic activity">
    <reaction evidence="7 8">
        <text>shikimate + NADP(+) = 3-dehydroshikimate + NADPH + H(+)</text>
        <dbReference type="Rhea" id="RHEA:17737"/>
        <dbReference type="ChEBI" id="CHEBI:15378"/>
        <dbReference type="ChEBI" id="CHEBI:16630"/>
        <dbReference type="ChEBI" id="CHEBI:36208"/>
        <dbReference type="ChEBI" id="CHEBI:57783"/>
        <dbReference type="ChEBI" id="CHEBI:58349"/>
        <dbReference type="EC" id="1.1.1.25"/>
    </reaction>
</comment>
<gene>
    <name evidence="8" type="primary">aroE</name>
    <name evidence="12" type="ordered locus">Dtox_2746</name>
</gene>
<dbReference type="GO" id="GO:0009073">
    <property type="term" value="P:aromatic amino acid family biosynthetic process"/>
    <property type="evidence" value="ECO:0007669"/>
    <property type="project" value="UniProtKB-KW"/>
</dbReference>
<dbReference type="Gene3D" id="3.40.50.10860">
    <property type="entry name" value="Leucine Dehydrogenase, chain A, domain 1"/>
    <property type="match status" value="1"/>
</dbReference>
<evidence type="ECO:0000256" key="7">
    <source>
        <dbReference type="ARBA" id="ARBA00049442"/>
    </source>
</evidence>
<dbReference type="OrthoDB" id="9792692at2"/>
<feature type="binding site" evidence="8">
    <location>
        <position position="70"/>
    </location>
    <ligand>
        <name>shikimate</name>
        <dbReference type="ChEBI" id="CHEBI:36208"/>
    </ligand>
</feature>
<dbReference type="InterPro" id="IPR022893">
    <property type="entry name" value="Shikimate_DH_fam"/>
</dbReference>
<feature type="binding site" evidence="8">
    <location>
        <begin position="159"/>
        <end position="164"/>
    </location>
    <ligand>
        <name>NADP(+)</name>
        <dbReference type="ChEBI" id="CHEBI:58349"/>
    </ligand>
</feature>
<evidence type="ECO:0000256" key="8">
    <source>
        <dbReference type="HAMAP-Rule" id="MF_00222"/>
    </source>
</evidence>
<dbReference type="GO" id="GO:0008652">
    <property type="term" value="P:amino acid biosynthetic process"/>
    <property type="evidence" value="ECO:0007669"/>
    <property type="project" value="UniProtKB-KW"/>
</dbReference>
<evidence type="ECO:0000256" key="6">
    <source>
        <dbReference type="ARBA" id="ARBA00023141"/>
    </source>
</evidence>
<feature type="binding site" evidence="8">
    <location>
        <begin position="23"/>
        <end position="25"/>
    </location>
    <ligand>
        <name>shikimate</name>
        <dbReference type="ChEBI" id="CHEBI:36208"/>
    </ligand>
</feature>
<feature type="binding site" evidence="8">
    <location>
        <position position="255"/>
    </location>
    <ligand>
        <name>NADP(+)</name>
        <dbReference type="ChEBI" id="CHEBI:58349"/>
    </ligand>
</feature>
<dbReference type="GO" id="GO:0050661">
    <property type="term" value="F:NADP binding"/>
    <property type="evidence" value="ECO:0007669"/>
    <property type="project" value="InterPro"/>
</dbReference>
<dbReference type="SUPFAM" id="SSF51735">
    <property type="entry name" value="NAD(P)-binding Rossmann-fold domains"/>
    <property type="match status" value="1"/>
</dbReference>
<feature type="binding site" evidence="8">
    <location>
        <position position="234"/>
    </location>
    <ligand>
        <name>shikimate</name>
        <dbReference type="ChEBI" id="CHEBI:36208"/>
    </ligand>
</feature>
<evidence type="ECO:0000256" key="1">
    <source>
        <dbReference type="ARBA" id="ARBA00004871"/>
    </source>
</evidence>
<evidence type="ECO:0000313" key="13">
    <source>
        <dbReference type="Proteomes" id="UP000002217"/>
    </source>
</evidence>
<dbReference type="AlphaFoldDB" id="C8W1Q3"/>